<dbReference type="InterPro" id="IPR002514">
    <property type="entry name" value="Transposase_8"/>
</dbReference>
<dbReference type="SUPFAM" id="SSF46689">
    <property type="entry name" value="Homeodomain-like"/>
    <property type="match status" value="1"/>
</dbReference>
<feature type="region of interest" description="Disordered" evidence="1">
    <location>
        <begin position="96"/>
        <end position="128"/>
    </location>
</feature>
<gene>
    <name evidence="2" type="ORF">FRZ40_15485</name>
</gene>
<dbReference type="NCBIfam" id="NF047595">
    <property type="entry name" value="IS66_ISRel24_TnpA"/>
    <property type="match status" value="1"/>
</dbReference>
<comment type="caution">
    <text evidence="2">The sequence shown here is derived from an EMBL/GenBank/DDBJ whole genome shotgun (WGS) entry which is preliminary data.</text>
</comment>
<name>A0A5C6VXE0_9BURK</name>
<dbReference type="Proteomes" id="UP000321776">
    <property type="component" value="Unassembled WGS sequence"/>
</dbReference>
<dbReference type="GO" id="GO:0006313">
    <property type="term" value="P:DNA transposition"/>
    <property type="evidence" value="ECO:0007669"/>
    <property type="project" value="InterPro"/>
</dbReference>
<accession>A0A5C6VXE0</accession>
<dbReference type="AlphaFoldDB" id="A0A5C6VXE0"/>
<protein>
    <submittedName>
        <fullName evidence="2">Transposase</fullName>
    </submittedName>
</protein>
<dbReference type="GO" id="GO:0004803">
    <property type="term" value="F:transposase activity"/>
    <property type="evidence" value="ECO:0007669"/>
    <property type="project" value="InterPro"/>
</dbReference>
<evidence type="ECO:0000256" key="1">
    <source>
        <dbReference type="SAM" id="MobiDB-lite"/>
    </source>
</evidence>
<dbReference type="Pfam" id="PF01527">
    <property type="entry name" value="HTH_Tnp_1"/>
    <property type="match status" value="1"/>
</dbReference>
<evidence type="ECO:0000313" key="3">
    <source>
        <dbReference type="Proteomes" id="UP000321776"/>
    </source>
</evidence>
<proteinExistence type="predicted"/>
<dbReference type="EMBL" id="VOQS01000001">
    <property type="protein sequence ID" value="TXC89214.1"/>
    <property type="molecule type" value="Genomic_DNA"/>
</dbReference>
<dbReference type="RefSeq" id="WP_147234832.1">
    <property type="nucleotide sequence ID" value="NZ_VOQS01000001.1"/>
</dbReference>
<dbReference type="GO" id="GO:0003677">
    <property type="term" value="F:DNA binding"/>
    <property type="evidence" value="ECO:0007669"/>
    <property type="project" value="InterPro"/>
</dbReference>
<reference evidence="2 3" key="1">
    <citation type="journal article" date="2018" name="Int. J. Syst. Evol. Microbiol.">
        <title>Paraburkholderia azotifigens sp. nov., a nitrogen-fixing bacterium isolated from paddy soil.</title>
        <authorList>
            <person name="Choi G.M."/>
            <person name="Im W.T."/>
        </authorList>
    </citation>
    <scope>NUCLEOTIDE SEQUENCE [LARGE SCALE GENOMIC DNA]</scope>
    <source>
        <strain evidence="2 3">NF 2-5-3</strain>
    </source>
</reference>
<sequence>MTSDELDFLPLKVTHVDEGGRRCFDPEGKRRLIEACEQPGASVAGLALKAGVNANQLRKWILLERRRAVRSDCVELPGTGTAEFVPVVEVADPRAVRANSRPPASGAVTPMPGAREPMRPSQRPPLPSRLMAQLPNGVSLELECMQQDTALLTAMIDALRSR</sequence>
<evidence type="ECO:0000313" key="2">
    <source>
        <dbReference type="EMBL" id="TXC89214.1"/>
    </source>
</evidence>
<dbReference type="InterPro" id="IPR009057">
    <property type="entry name" value="Homeodomain-like_sf"/>
</dbReference>
<organism evidence="2 3">
    <name type="scientific">Paraburkholderia azotifigens</name>
    <dbReference type="NCBI Taxonomy" id="2057004"/>
    <lineage>
        <taxon>Bacteria</taxon>
        <taxon>Pseudomonadati</taxon>
        <taxon>Pseudomonadota</taxon>
        <taxon>Betaproteobacteria</taxon>
        <taxon>Burkholderiales</taxon>
        <taxon>Burkholderiaceae</taxon>
        <taxon>Paraburkholderia</taxon>
    </lineage>
</organism>